<proteinExistence type="predicted"/>
<dbReference type="AlphaFoldDB" id="A0A0L7LT73"/>
<keyword evidence="5" id="KW-1185">Reference proteome</keyword>
<accession>A0A0L7LT73</accession>
<protein>
    <recommendedName>
        <fullName evidence="3">FP protein C-terminal domain-containing protein</fullName>
    </recommendedName>
</protein>
<reference evidence="4 5" key="1">
    <citation type="journal article" date="2015" name="Genome Biol. Evol.">
        <title>The genome of winter moth (Operophtera brumata) provides a genomic perspective on sexual dimorphism and phenology.</title>
        <authorList>
            <person name="Derks M.F."/>
            <person name="Smit S."/>
            <person name="Salis L."/>
            <person name="Schijlen E."/>
            <person name="Bossers A."/>
            <person name="Mateman C."/>
            <person name="Pijl A.S."/>
            <person name="de Ridder D."/>
            <person name="Groenen M.A."/>
            <person name="Visser M.E."/>
            <person name="Megens H.J."/>
        </authorList>
    </citation>
    <scope>NUCLEOTIDE SEQUENCE [LARGE SCALE GENOMIC DNA]</scope>
    <source>
        <strain evidence="4">WM2013NL</strain>
        <tissue evidence="4">Head and thorax</tissue>
    </source>
</reference>
<name>A0A0L7LT73_OPEBR</name>
<dbReference type="SUPFAM" id="SSF57997">
    <property type="entry name" value="Tropomyosin"/>
    <property type="match status" value="1"/>
</dbReference>
<evidence type="ECO:0000313" key="4">
    <source>
        <dbReference type="EMBL" id="KOB78589.1"/>
    </source>
</evidence>
<dbReference type="InterPro" id="IPR057251">
    <property type="entry name" value="FP_C"/>
</dbReference>
<gene>
    <name evidence="4" type="ORF">OBRU01_02061</name>
</gene>
<feature type="domain" description="FP protein C-terminal" evidence="3">
    <location>
        <begin position="260"/>
        <end position="312"/>
    </location>
</feature>
<dbReference type="Pfam" id="PF25298">
    <property type="entry name" value="Baculo_FP_2nd"/>
    <property type="match status" value="1"/>
</dbReference>
<sequence>MPLSRSPPEQASDKTTKLHKPKPKNALQPHLEPDTAVNTSEDEDRPSSRSERAKRRLESTIDAGNIQSAVAEMRVLFADMSTKHEEQFGSLQASIVSFKSDMSDLAGSIEYVMQKYDAFQDKIAKLESERADNLKQIQVLESRVELQERKSRRSCVELRNVPKLKQTENKTHLCNMMSNLGSALDINIQEQDISDIYRVITKSESTNPIVVEFVSSLKKEALIDSIRKFNKGKKKEDKLNTRHAKIEGALRPVFVSESLTQRAKHLFYLARDFAKTQGFAYCWSSNGNIYLRKKENMPFVRVIHETDLEKLKEKQ</sequence>
<feature type="region of interest" description="Disordered" evidence="2">
    <location>
        <begin position="1"/>
        <end position="60"/>
    </location>
</feature>
<dbReference type="EMBL" id="JTDY01000149">
    <property type="protein sequence ID" value="KOB78589.1"/>
    <property type="molecule type" value="Genomic_DNA"/>
</dbReference>
<evidence type="ECO:0000256" key="2">
    <source>
        <dbReference type="SAM" id="MobiDB-lite"/>
    </source>
</evidence>
<organism evidence="4 5">
    <name type="scientific">Operophtera brumata</name>
    <name type="common">Winter moth</name>
    <name type="synonym">Phalaena brumata</name>
    <dbReference type="NCBI Taxonomy" id="104452"/>
    <lineage>
        <taxon>Eukaryota</taxon>
        <taxon>Metazoa</taxon>
        <taxon>Ecdysozoa</taxon>
        <taxon>Arthropoda</taxon>
        <taxon>Hexapoda</taxon>
        <taxon>Insecta</taxon>
        <taxon>Pterygota</taxon>
        <taxon>Neoptera</taxon>
        <taxon>Endopterygota</taxon>
        <taxon>Lepidoptera</taxon>
        <taxon>Glossata</taxon>
        <taxon>Ditrysia</taxon>
        <taxon>Geometroidea</taxon>
        <taxon>Geometridae</taxon>
        <taxon>Larentiinae</taxon>
        <taxon>Operophtera</taxon>
    </lineage>
</organism>
<evidence type="ECO:0000256" key="1">
    <source>
        <dbReference type="SAM" id="Coils"/>
    </source>
</evidence>
<comment type="caution">
    <text evidence="4">The sequence shown here is derived from an EMBL/GenBank/DDBJ whole genome shotgun (WGS) entry which is preliminary data.</text>
</comment>
<evidence type="ECO:0000259" key="3">
    <source>
        <dbReference type="Pfam" id="PF25298"/>
    </source>
</evidence>
<dbReference type="Proteomes" id="UP000037510">
    <property type="component" value="Unassembled WGS sequence"/>
</dbReference>
<keyword evidence="1" id="KW-0175">Coiled coil</keyword>
<feature type="coiled-coil region" evidence="1">
    <location>
        <begin position="109"/>
        <end position="143"/>
    </location>
</feature>
<evidence type="ECO:0000313" key="5">
    <source>
        <dbReference type="Proteomes" id="UP000037510"/>
    </source>
</evidence>
<feature type="compositionally biased region" description="Basic and acidic residues" evidence="2">
    <location>
        <begin position="45"/>
        <end position="59"/>
    </location>
</feature>